<evidence type="ECO:0000256" key="1">
    <source>
        <dbReference type="ARBA" id="ARBA00022679"/>
    </source>
</evidence>
<comment type="similarity">
    <text evidence="2">Belongs to the CDP-alcohol phosphatidyltransferase class-I family.</text>
</comment>
<dbReference type="GO" id="GO:0008654">
    <property type="term" value="P:phospholipid biosynthetic process"/>
    <property type="evidence" value="ECO:0007669"/>
    <property type="project" value="InterPro"/>
</dbReference>
<evidence type="ECO:0000256" key="2">
    <source>
        <dbReference type="RuleBase" id="RU003750"/>
    </source>
</evidence>
<keyword evidence="3" id="KW-1133">Transmembrane helix</keyword>
<dbReference type="GO" id="GO:0016020">
    <property type="term" value="C:membrane"/>
    <property type="evidence" value="ECO:0007669"/>
    <property type="project" value="InterPro"/>
</dbReference>
<accession>A0A7S2MJL1</accession>
<dbReference type="InterPro" id="IPR048254">
    <property type="entry name" value="CDP_ALCOHOL_P_TRANSF_CS"/>
</dbReference>
<evidence type="ECO:0008006" key="5">
    <source>
        <dbReference type="Google" id="ProtNLM"/>
    </source>
</evidence>
<dbReference type="PROSITE" id="PS00379">
    <property type="entry name" value="CDP_ALCOHOL_P_TRANSF"/>
    <property type="match status" value="1"/>
</dbReference>
<evidence type="ECO:0000313" key="4">
    <source>
        <dbReference type="EMBL" id="CAD9487242.1"/>
    </source>
</evidence>
<keyword evidence="3" id="KW-0812">Transmembrane</keyword>
<dbReference type="Gene3D" id="1.20.120.1760">
    <property type="match status" value="1"/>
</dbReference>
<sequence length="235" mass="25885">MCKAITVPKPHMRNRTSYLCTVPNVMDYGRILVYLVAVHGHYNGMTWAMPAAIICNGVIDDLDGKVARALDQCSTMGYLVDCTADILAVMANTGCIASAALSSATLSVEVKWLICGGVQLYALFFIYWSALATAIPNYKGNHHSRLARWYYGTLAGDLILYLGMQVFWCVLYMYAADLHRELVFPVLVITSVIFALKVSVEVENVLCLVDKVMDKDRADALAQSISASTKKHKST</sequence>
<proteinExistence type="inferred from homology"/>
<dbReference type="InterPro" id="IPR000462">
    <property type="entry name" value="CDP-OH_P_trans"/>
</dbReference>
<dbReference type="InterPro" id="IPR043130">
    <property type="entry name" value="CDP-OH_PTrfase_TM_dom"/>
</dbReference>
<protein>
    <recommendedName>
        <fullName evidence="5">CDP-diacylglycerol--inositol 3-phosphatidyltransferase</fullName>
    </recommendedName>
</protein>
<name>A0A7S2MJL1_9EUKA</name>
<dbReference type="AlphaFoldDB" id="A0A7S2MJL1"/>
<keyword evidence="3" id="KW-0472">Membrane</keyword>
<feature type="transmembrane region" description="Helical" evidence="3">
    <location>
        <begin position="86"/>
        <end position="108"/>
    </location>
</feature>
<dbReference type="Pfam" id="PF01066">
    <property type="entry name" value="CDP-OH_P_transf"/>
    <property type="match status" value="1"/>
</dbReference>
<feature type="transmembrane region" description="Helical" evidence="3">
    <location>
        <begin position="158"/>
        <end position="175"/>
    </location>
</feature>
<feature type="transmembrane region" description="Helical" evidence="3">
    <location>
        <begin position="120"/>
        <end position="138"/>
    </location>
</feature>
<evidence type="ECO:0000256" key="3">
    <source>
        <dbReference type="SAM" id="Phobius"/>
    </source>
</evidence>
<dbReference type="GO" id="GO:0016780">
    <property type="term" value="F:phosphotransferase activity, for other substituted phosphate groups"/>
    <property type="evidence" value="ECO:0007669"/>
    <property type="project" value="InterPro"/>
</dbReference>
<organism evidence="4">
    <name type="scientific">Haptolina brevifila</name>
    <dbReference type="NCBI Taxonomy" id="156173"/>
    <lineage>
        <taxon>Eukaryota</taxon>
        <taxon>Haptista</taxon>
        <taxon>Haptophyta</taxon>
        <taxon>Prymnesiophyceae</taxon>
        <taxon>Prymnesiales</taxon>
        <taxon>Prymnesiaceae</taxon>
        <taxon>Haptolina</taxon>
    </lineage>
</organism>
<dbReference type="EMBL" id="HBGU01048304">
    <property type="protein sequence ID" value="CAD9487242.1"/>
    <property type="molecule type" value="Transcribed_RNA"/>
</dbReference>
<gene>
    <name evidence="4" type="ORF">CBRE1094_LOCUS26311</name>
</gene>
<keyword evidence="1 2" id="KW-0808">Transferase</keyword>
<reference evidence="4" key="1">
    <citation type="submission" date="2021-01" db="EMBL/GenBank/DDBJ databases">
        <authorList>
            <person name="Corre E."/>
            <person name="Pelletier E."/>
            <person name="Niang G."/>
            <person name="Scheremetjew M."/>
            <person name="Finn R."/>
            <person name="Kale V."/>
            <person name="Holt S."/>
            <person name="Cochrane G."/>
            <person name="Meng A."/>
            <person name="Brown T."/>
            <person name="Cohen L."/>
        </authorList>
    </citation>
    <scope>NUCLEOTIDE SEQUENCE</scope>
    <source>
        <strain evidence="4">UTEX LB 985</strain>
    </source>
</reference>